<name>A0A9X9WMA6_9PROT</name>
<evidence type="ECO:0008006" key="5">
    <source>
        <dbReference type="Google" id="ProtNLM"/>
    </source>
</evidence>
<sequence>MRRRHLTLLGLGAAAAFGRHGLAQARPARIGILVNGGPGPLFDTVRRNLLQDFAQLGRGEADLRIDGYFARGQPARHPELVAEALRQDPDVIVALGGPAARAAQQATTTTPVVFAIVTDPVALGLVRSLERPGGNVTGITNLDPGQPAAQFALMSSVLPQMERVAILSDSTIPGADASGLAPIDRMNRQAAEALGLRPQVVKLAAPTPDIEAALAEMQREGAQAVVVLEVPLTLAHRMRIAELATARRLPTMFPGGQGDAGGLFAFGTTVMDAWRRIPAMVDQILRGRSPGEIPVEFITRRELVVNLAVAGQLGITLPEALVGAADRVIR</sequence>
<dbReference type="PANTHER" id="PTHR35271:SF1">
    <property type="entry name" value="ABC TRANSPORTER, SUBSTRATE-BINDING LIPOPROTEIN"/>
    <property type="match status" value="1"/>
</dbReference>
<evidence type="ECO:0000313" key="4">
    <source>
        <dbReference type="Proteomes" id="UP001138708"/>
    </source>
</evidence>
<dbReference type="RefSeq" id="WP_168043863.1">
    <property type="nucleotide sequence ID" value="NZ_JAAEDK010000054.1"/>
</dbReference>
<dbReference type="Proteomes" id="UP000746741">
    <property type="component" value="Unassembled WGS sequence"/>
</dbReference>
<dbReference type="CDD" id="cd06325">
    <property type="entry name" value="PBP1_ABC_unchar_transporter"/>
    <property type="match status" value="1"/>
</dbReference>
<dbReference type="Gene3D" id="3.40.50.2300">
    <property type="match status" value="2"/>
</dbReference>
<reference evidence="1" key="3">
    <citation type="journal article" date="2021" name="Syst. Appl. Microbiol.">
        <title>Roseomonas hellenica sp. nov., isolated from roots of wild-growing Alkanna tinctoria.</title>
        <authorList>
            <person name="Rat A."/>
            <person name="Naranjo H.D."/>
            <person name="Lebbe L."/>
            <person name="Cnockaert M."/>
            <person name="Krigas N."/>
            <person name="Grigoriadou K."/>
            <person name="Maloupa E."/>
            <person name="Willems A."/>
        </authorList>
    </citation>
    <scope>NUCLEOTIDE SEQUENCE</scope>
    <source>
        <strain evidence="1">LMG 31161</strain>
    </source>
</reference>
<evidence type="ECO:0000313" key="2">
    <source>
        <dbReference type="EMBL" id="NKE19953.1"/>
    </source>
</evidence>
<keyword evidence="3" id="KW-1185">Reference proteome</keyword>
<proteinExistence type="predicted"/>
<dbReference type="EMBL" id="JAAVUP010000016">
    <property type="protein sequence ID" value="NKE19953.1"/>
    <property type="molecule type" value="Genomic_DNA"/>
</dbReference>
<dbReference type="Proteomes" id="UP001138708">
    <property type="component" value="Unassembled WGS sequence"/>
</dbReference>
<organism evidence="1 4">
    <name type="scientific">Neoroseomonas oryzicola</name>
    <dbReference type="NCBI Taxonomy" id="535904"/>
    <lineage>
        <taxon>Bacteria</taxon>
        <taxon>Pseudomonadati</taxon>
        <taxon>Pseudomonadota</taxon>
        <taxon>Alphaproteobacteria</taxon>
        <taxon>Acetobacterales</taxon>
        <taxon>Acetobacteraceae</taxon>
        <taxon>Neoroseomonas</taxon>
    </lineage>
</organism>
<evidence type="ECO:0000313" key="1">
    <source>
        <dbReference type="EMBL" id="MBR0661466.1"/>
    </source>
</evidence>
<gene>
    <name evidence="2" type="ORF">GWK15_23560</name>
    <name evidence="1" type="ORF">GXW75_19580</name>
</gene>
<dbReference type="Pfam" id="PF04392">
    <property type="entry name" value="ABC_sub_bind"/>
    <property type="match status" value="1"/>
</dbReference>
<dbReference type="AlphaFoldDB" id="A0A9X9WMA6"/>
<evidence type="ECO:0000313" key="3">
    <source>
        <dbReference type="Proteomes" id="UP000746741"/>
    </source>
</evidence>
<dbReference type="EMBL" id="JAAEDK010000054">
    <property type="protein sequence ID" value="MBR0661466.1"/>
    <property type="molecule type" value="Genomic_DNA"/>
</dbReference>
<reference evidence="1" key="1">
    <citation type="submission" date="2020-01" db="EMBL/GenBank/DDBJ databases">
        <authorList>
            <person name="Rat A."/>
        </authorList>
    </citation>
    <scope>NUCLEOTIDE SEQUENCE</scope>
    <source>
        <strain evidence="1">LMG 31161</strain>
    </source>
</reference>
<comment type="caution">
    <text evidence="1">The sequence shown here is derived from an EMBL/GenBank/DDBJ whole genome shotgun (WGS) entry which is preliminary data.</text>
</comment>
<dbReference type="InterPro" id="IPR007487">
    <property type="entry name" value="ABC_transpt-TYRBP-like"/>
</dbReference>
<accession>A0A9X9WMA6</accession>
<reference evidence="2 3" key="2">
    <citation type="submission" date="2020-02" db="EMBL/GenBank/DDBJ databases">
        <authorList>
            <person name="Sun Q."/>
            <person name="Inoue M."/>
        </authorList>
    </citation>
    <scope>NUCLEOTIDE SEQUENCE [LARGE SCALE GENOMIC DNA]</scope>
    <source>
        <strain evidence="2 3">KCTC 22478</strain>
    </source>
</reference>
<dbReference type="PANTHER" id="PTHR35271">
    <property type="entry name" value="ABC TRANSPORTER, SUBSTRATE-BINDING LIPOPROTEIN-RELATED"/>
    <property type="match status" value="1"/>
</dbReference>
<protein>
    <recommendedName>
        <fullName evidence="5">ABC transporter substrate-binding protein</fullName>
    </recommendedName>
</protein>